<feature type="signal peptide" evidence="1">
    <location>
        <begin position="1"/>
        <end position="21"/>
    </location>
</feature>
<feature type="domain" description="SCP" evidence="2">
    <location>
        <begin position="34"/>
        <end position="170"/>
    </location>
</feature>
<evidence type="ECO:0000313" key="3">
    <source>
        <dbReference type="EMBL" id="KAL3616444.1"/>
    </source>
</evidence>
<comment type="caution">
    <text evidence="3">The sequence shown here is derived from an EMBL/GenBank/DDBJ whole genome shotgun (WGS) entry which is preliminary data.</text>
</comment>
<evidence type="ECO:0000313" key="4">
    <source>
        <dbReference type="Proteomes" id="UP001632038"/>
    </source>
</evidence>
<dbReference type="SMART" id="SM00198">
    <property type="entry name" value="SCP"/>
    <property type="match status" value="1"/>
</dbReference>
<dbReference type="AlphaFoldDB" id="A0ABD3BGW4"/>
<gene>
    <name evidence="3" type="primary">STS14</name>
    <name evidence="3" type="ORF">CASFOL_039834</name>
</gene>
<dbReference type="InterPro" id="IPR014044">
    <property type="entry name" value="CAP_dom"/>
</dbReference>
<name>A0ABD3BGW4_9LAMI</name>
<evidence type="ECO:0000256" key="1">
    <source>
        <dbReference type="SAM" id="SignalP"/>
    </source>
</evidence>
<evidence type="ECO:0000259" key="2">
    <source>
        <dbReference type="SMART" id="SM00198"/>
    </source>
</evidence>
<dbReference type="EMBL" id="JAVIJP010000092">
    <property type="protein sequence ID" value="KAL3616444.1"/>
    <property type="molecule type" value="Genomic_DNA"/>
</dbReference>
<dbReference type="FunFam" id="3.40.33.10:FF:000004">
    <property type="entry name" value="CAP, cysteine-rich secretory protein, antigen 5"/>
    <property type="match status" value="1"/>
</dbReference>
<dbReference type="Pfam" id="PF00188">
    <property type="entry name" value="CAP"/>
    <property type="match status" value="1"/>
</dbReference>
<organism evidence="3 4">
    <name type="scientific">Castilleja foliolosa</name>
    <dbReference type="NCBI Taxonomy" id="1961234"/>
    <lineage>
        <taxon>Eukaryota</taxon>
        <taxon>Viridiplantae</taxon>
        <taxon>Streptophyta</taxon>
        <taxon>Embryophyta</taxon>
        <taxon>Tracheophyta</taxon>
        <taxon>Spermatophyta</taxon>
        <taxon>Magnoliopsida</taxon>
        <taxon>eudicotyledons</taxon>
        <taxon>Gunneridae</taxon>
        <taxon>Pentapetalae</taxon>
        <taxon>asterids</taxon>
        <taxon>lamiids</taxon>
        <taxon>Lamiales</taxon>
        <taxon>Orobanchaceae</taxon>
        <taxon>Pedicularideae</taxon>
        <taxon>Castillejinae</taxon>
        <taxon>Castilleja</taxon>
    </lineage>
</organism>
<dbReference type="SUPFAM" id="SSF55797">
    <property type="entry name" value="PR-1-like"/>
    <property type="match status" value="1"/>
</dbReference>
<sequence length="174" mass="18892">MLIKILSALAALLLFTPQCSAQPTTPPAASPPSNESELYLEAHNQARSEVGVGPLRWSPALAKSASLTVRLQRDKQNCSFADLSNSRYGGNQLWAGGIRETPHAVVEAWVAEKKFYNYGNNSCEGDHHCGTYTQVVWKNSSEVGCAQAVCSKERSSLTVCFYDPPGNVVGEKPY</sequence>
<dbReference type="InterPro" id="IPR035940">
    <property type="entry name" value="CAP_sf"/>
</dbReference>
<dbReference type="InterPro" id="IPR001283">
    <property type="entry name" value="CRISP-related"/>
</dbReference>
<dbReference type="Proteomes" id="UP001632038">
    <property type="component" value="Unassembled WGS sequence"/>
</dbReference>
<dbReference type="PANTHER" id="PTHR10334">
    <property type="entry name" value="CYSTEINE-RICH SECRETORY PROTEIN-RELATED"/>
    <property type="match status" value="1"/>
</dbReference>
<accession>A0ABD3BGW4</accession>
<keyword evidence="4" id="KW-1185">Reference proteome</keyword>
<dbReference type="PRINTS" id="PR00837">
    <property type="entry name" value="V5TPXLIKE"/>
</dbReference>
<reference evidence="4" key="1">
    <citation type="journal article" date="2024" name="IScience">
        <title>Strigolactones Initiate the Formation of Haustorium-like Structures in Castilleja.</title>
        <authorList>
            <person name="Buerger M."/>
            <person name="Peterson D."/>
            <person name="Chory J."/>
        </authorList>
    </citation>
    <scope>NUCLEOTIDE SEQUENCE [LARGE SCALE GENOMIC DNA]</scope>
</reference>
<dbReference type="Gene3D" id="3.40.33.10">
    <property type="entry name" value="CAP"/>
    <property type="match status" value="1"/>
</dbReference>
<protein>
    <submittedName>
        <fullName evidence="3">Sts14 protein</fullName>
    </submittedName>
</protein>
<dbReference type="CDD" id="cd05381">
    <property type="entry name" value="CAP_PR-1"/>
    <property type="match status" value="1"/>
</dbReference>
<proteinExistence type="predicted"/>
<keyword evidence="1" id="KW-0732">Signal</keyword>
<feature type="chain" id="PRO_5044839757" evidence="1">
    <location>
        <begin position="22"/>
        <end position="174"/>
    </location>
</feature>